<evidence type="ECO:0000256" key="1">
    <source>
        <dbReference type="SAM" id="Coils"/>
    </source>
</evidence>
<keyword evidence="1" id="KW-0175">Coiled coil</keyword>
<evidence type="ECO:0000256" key="2">
    <source>
        <dbReference type="SAM" id="MobiDB-lite"/>
    </source>
</evidence>
<evidence type="ECO:0000313" key="3">
    <source>
        <dbReference type="EMBL" id="KAJ1158866.1"/>
    </source>
</evidence>
<feature type="compositionally biased region" description="Basic and acidic residues" evidence="2">
    <location>
        <begin position="32"/>
        <end position="57"/>
    </location>
</feature>
<feature type="coiled-coil region" evidence="1">
    <location>
        <begin position="80"/>
        <end position="107"/>
    </location>
</feature>
<accession>A0AAV7S239</accession>
<sequence>MGAVAPLVSPGAPRVGWDRKDVPRGSAALLKGLRESRKVGRTGRGETAEPRPSEHGEVPLTRKFMEQLFGALREDFATLKQEVAADIKDLKRKVADLGQHVDTLEQAHHAQRRNWTATGENL</sequence>
<proteinExistence type="predicted"/>
<name>A0AAV7S239_PLEWA</name>
<keyword evidence="4" id="KW-1185">Reference proteome</keyword>
<dbReference type="Proteomes" id="UP001066276">
    <property type="component" value="Chromosome 5"/>
</dbReference>
<reference evidence="3" key="1">
    <citation type="journal article" date="2022" name="bioRxiv">
        <title>Sequencing and chromosome-scale assembly of the giantPleurodeles waltlgenome.</title>
        <authorList>
            <person name="Brown T."/>
            <person name="Elewa A."/>
            <person name="Iarovenko S."/>
            <person name="Subramanian E."/>
            <person name="Araus A.J."/>
            <person name="Petzold A."/>
            <person name="Susuki M."/>
            <person name="Suzuki K.-i.T."/>
            <person name="Hayashi T."/>
            <person name="Toyoda A."/>
            <person name="Oliveira C."/>
            <person name="Osipova E."/>
            <person name="Leigh N.D."/>
            <person name="Simon A."/>
            <person name="Yun M.H."/>
        </authorList>
    </citation>
    <scope>NUCLEOTIDE SEQUENCE</scope>
    <source>
        <strain evidence="3">20211129_DDA</strain>
        <tissue evidence="3">Liver</tissue>
    </source>
</reference>
<gene>
    <name evidence="3" type="ORF">NDU88_011539</name>
</gene>
<dbReference type="EMBL" id="JANPWB010000009">
    <property type="protein sequence ID" value="KAJ1158866.1"/>
    <property type="molecule type" value="Genomic_DNA"/>
</dbReference>
<protein>
    <submittedName>
        <fullName evidence="3">Uncharacterized protein</fullName>
    </submittedName>
</protein>
<comment type="caution">
    <text evidence="3">The sequence shown here is derived from an EMBL/GenBank/DDBJ whole genome shotgun (WGS) entry which is preliminary data.</text>
</comment>
<evidence type="ECO:0000313" key="4">
    <source>
        <dbReference type="Proteomes" id="UP001066276"/>
    </source>
</evidence>
<feature type="region of interest" description="Disordered" evidence="2">
    <location>
        <begin position="31"/>
        <end position="58"/>
    </location>
</feature>
<organism evidence="3 4">
    <name type="scientific">Pleurodeles waltl</name>
    <name type="common">Iberian ribbed newt</name>
    <dbReference type="NCBI Taxonomy" id="8319"/>
    <lineage>
        <taxon>Eukaryota</taxon>
        <taxon>Metazoa</taxon>
        <taxon>Chordata</taxon>
        <taxon>Craniata</taxon>
        <taxon>Vertebrata</taxon>
        <taxon>Euteleostomi</taxon>
        <taxon>Amphibia</taxon>
        <taxon>Batrachia</taxon>
        <taxon>Caudata</taxon>
        <taxon>Salamandroidea</taxon>
        <taxon>Salamandridae</taxon>
        <taxon>Pleurodelinae</taxon>
        <taxon>Pleurodeles</taxon>
    </lineage>
</organism>
<feature type="region of interest" description="Disordered" evidence="2">
    <location>
        <begin position="1"/>
        <end position="20"/>
    </location>
</feature>
<dbReference type="AlphaFoldDB" id="A0AAV7S239"/>